<feature type="domain" description="Reverse transcriptase" evidence="1">
    <location>
        <begin position="96"/>
        <end position="167"/>
    </location>
</feature>
<dbReference type="PANTHER" id="PTHR24559">
    <property type="entry name" value="TRANSPOSON TY3-I GAG-POL POLYPROTEIN"/>
    <property type="match status" value="1"/>
</dbReference>
<dbReference type="Gene3D" id="3.30.70.270">
    <property type="match status" value="1"/>
</dbReference>
<evidence type="ECO:0000313" key="2">
    <source>
        <dbReference type="EMBL" id="GJS66850.1"/>
    </source>
</evidence>
<accession>A0ABQ4XPZ0</accession>
<dbReference type="PANTHER" id="PTHR24559:SF444">
    <property type="entry name" value="REVERSE TRANSCRIPTASE DOMAIN-CONTAINING PROTEIN"/>
    <property type="match status" value="1"/>
</dbReference>
<reference evidence="2" key="2">
    <citation type="submission" date="2022-01" db="EMBL/GenBank/DDBJ databases">
        <authorList>
            <person name="Yamashiro T."/>
            <person name="Shiraishi A."/>
            <person name="Satake H."/>
            <person name="Nakayama K."/>
        </authorList>
    </citation>
    <scope>NUCLEOTIDE SEQUENCE</scope>
</reference>
<dbReference type="Gene3D" id="3.10.10.10">
    <property type="entry name" value="HIV Type 1 Reverse Transcriptase, subunit A, domain 1"/>
    <property type="match status" value="1"/>
</dbReference>
<name>A0ABQ4XPZ0_9ASTR</name>
<proteinExistence type="predicted"/>
<dbReference type="SUPFAM" id="SSF56672">
    <property type="entry name" value="DNA/RNA polymerases"/>
    <property type="match status" value="1"/>
</dbReference>
<evidence type="ECO:0000313" key="3">
    <source>
        <dbReference type="Proteomes" id="UP001151760"/>
    </source>
</evidence>
<dbReference type="InterPro" id="IPR043128">
    <property type="entry name" value="Rev_trsase/Diguanyl_cyclase"/>
</dbReference>
<evidence type="ECO:0000259" key="1">
    <source>
        <dbReference type="Pfam" id="PF00078"/>
    </source>
</evidence>
<comment type="caution">
    <text evidence="2">The sequence shown here is derived from an EMBL/GenBank/DDBJ whole genome shotgun (WGS) entry which is preliminary data.</text>
</comment>
<dbReference type="Proteomes" id="UP001151760">
    <property type="component" value="Unassembled WGS sequence"/>
</dbReference>
<gene>
    <name evidence="2" type="ORF">Tco_0681414</name>
</gene>
<dbReference type="InterPro" id="IPR043502">
    <property type="entry name" value="DNA/RNA_pol_sf"/>
</dbReference>
<dbReference type="InterPro" id="IPR000477">
    <property type="entry name" value="RT_dom"/>
</dbReference>
<dbReference type="CDD" id="cd01647">
    <property type="entry name" value="RT_LTR"/>
    <property type="match status" value="1"/>
</dbReference>
<reference evidence="2" key="1">
    <citation type="journal article" date="2022" name="Int. J. Mol. Sci.">
        <title>Draft Genome of Tanacetum Coccineum: Genomic Comparison of Closely Related Tanacetum-Family Plants.</title>
        <authorList>
            <person name="Yamashiro T."/>
            <person name="Shiraishi A."/>
            <person name="Nakayama K."/>
            <person name="Satake H."/>
        </authorList>
    </citation>
    <scope>NUCLEOTIDE SEQUENCE</scope>
</reference>
<sequence length="187" mass="21268">MIGSTLTEEGRNKLCGLLQRNLDIFAWKPADMTGVPRHIAEHRLNIREGCSPVRQKKRGQAADRNQAIQEEVGRLVEAGIMKEVHYHDWLSNPVMVKKHDDSWRMCVDFKDLNKACPKDGYPLPKIDWKVESLCGFPFKCFLDAYKGYHQIQMAKEDEEKTAFITIQGILNAVCSEECRSNLSTSGG</sequence>
<dbReference type="Pfam" id="PF00078">
    <property type="entry name" value="RVT_1"/>
    <property type="match status" value="1"/>
</dbReference>
<organism evidence="2 3">
    <name type="scientific">Tanacetum coccineum</name>
    <dbReference type="NCBI Taxonomy" id="301880"/>
    <lineage>
        <taxon>Eukaryota</taxon>
        <taxon>Viridiplantae</taxon>
        <taxon>Streptophyta</taxon>
        <taxon>Embryophyta</taxon>
        <taxon>Tracheophyta</taxon>
        <taxon>Spermatophyta</taxon>
        <taxon>Magnoliopsida</taxon>
        <taxon>eudicotyledons</taxon>
        <taxon>Gunneridae</taxon>
        <taxon>Pentapetalae</taxon>
        <taxon>asterids</taxon>
        <taxon>campanulids</taxon>
        <taxon>Asterales</taxon>
        <taxon>Asteraceae</taxon>
        <taxon>Asteroideae</taxon>
        <taxon>Anthemideae</taxon>
        <taxon>Anthemidinae</taxon>
        <taxon>Tanacetum</taxon>
    </lineage>
</organism>
<dbReference type="InterPro" id="IPR053134">
    <property type="entry name" value="RNA-dir_DNA_polymerase"/>
</dbReference>
<dbReference type="EMBL" id="BQNB010009678">
    <property type="protein sequence ID" value="GJS66850.1"/>
    <property type="molecule type" value="Genomic_DNA"/>
</dbReference>
<protein>
    <recommendedName>
        <fullName evidence="1">Reverse transcriptase domain-containing protein</fullName>
    </recommendedName>
</protein>
<keyword evidence="3" id="KW-1185">Reference proteome</keyword>